<evidence type="ECO:0008006" key="4">
    <source>
        <dbReference type="Google" id="ProtNLM"/>
    </source>
</evidence>
<evidence type="ECO:0000256" key="1">
    <source>
        <dbReference type="SAM" id="SignalP"/>
    </source>
</evidence>
<protein>
    <recommendedName>
        <fullName evidence="4">Secreted protein</fullName>
    </recommendedName>
</protein>
<feature type="signal peptide" evidence="1">
    <location>
        <begin position="1"/>
        <end position="16"/>
    </location>
</feature>
<dbReference type="Proteomes" id="UP000800040">
    <property type="component" value="Unassembled WGS sequence"/>
</dbReference>
<evidence type="ECO:0000313" key="2">
    <source>
        <dbReference type="EMBL" id="KAF1835186.1"/>
    </source>
</evidence>
<gene>
    <name evidence="2" type="ORF">BDW02DRAFT_300079</name>
</gene>
<keyword evidence="3" id="KW-1185">Reference proteome</keyword>
<name>A0A6A5KI25_9PLEO</name>
<evidence type="ECO:0000313" key="3">
    <source>
        <dbReference type="Proteomes" id="UP000800040"/>
    </source>
</evidence>
<proteinExistence type="predicted"/>
<dbReference type="AlphaFoldDB" id="A0A6A5KI25"/>
<dbReference type="EMBL" id="ML975291">
    <property type="protein sequence ID" value="KAF1835186.1"/>
    <property type="molecule type" value="Genomic_DNA"/>
</dbReference>
<sequence length="154" mass="16863">MLVLLSLCSLSTCTHRTSHPGQSPSVALFLLHVIPLLALGATCSRAAFVGLRSAHPVLQPKPSNTTTDTVFPHVRVTLSSLGLVHHIRKYPSNAQDEKAACCHAIRRQHAEHYRRKSIRTPHTHPLATTRPISLVPENVTRNVPRGTGRVIDQG</sequence>
<organism evidence="2 3">
    <name type="scientific">Decorospora gaudefroyi</name>
    <dbReference type="NCBI Taxonomy" id="184978"/>
    <lineage>
        <taxon>Eukaryota</taxon>
        <taxon>Fungi</taxon>
        <taxon>Dikarya</taxon>
        <taxon>Ascomycota</taxon>
        <taxon>Pezizomycotina</taxon>
        <taxon>Dothideomycetes</taxon>
        <taxon>Pleosporomycetidae</taxon>
        <taxon>Pleosporales</taxon>
        <taxon>Pleosporineae</taxon>
        <taxon>Pleosporaceae</taxon>
        <taxon>Decorospora</taxon>
    </lineage>
</organism>
<feature type="chain" id="PRO_5025373916" description="Secreted protein" evidence="1">
    <location>
        <begin position="17"/>
        <end position="154"/>
    </location>
</feature>
<accession>A0A6A5KI25</accession>
<keyword evidence="1" id="KW-0732">Signal</keyword>
<reference evidence="2" key="1">
    <citation type="submission" date="2020-01" db="EMBL/GenBank/DDBJ databases">
        <authorList>
            <consortium name="DOE Joint Genome Institute"/>
            <person name="Haridas S."/>
            <person name="Albert R."/>
            <person name="Binder M."/>
            <person name="Bloem J."/>
            <person name="Labutti K."/>
            <person name="Salamov A."/>
            <person name="Andreopoulos B."/>
            <person name="Baker S.E."/>
            <person name="Barry K."/>
            <person name="Bills G."/>
            <person name="Bluhm B.H."/>
            <person name="Cannon C."/>
            <person name="Castanera R."/>
            <person name="Culley D.E."/>
            <person name="Daum C."/>
            <person name="Ezra D."/>
            <person name="Gonzalez J.B."/>
            <person name="Henrissat B."/>
            <person name="Kuo A."/>
            <person name="Liang C."/>
            <person name="Lipzen A."/>
            <person name="Lutzoni F."/>
            <person name="Magnuson J."/>
            <person name="Mondo S."/>
            <person name="Nolan M."/>
            <person name="Ohm R."/>
            <person name="Pangilinan J."/>
            <person name="Park H.-J."/>
            <person name="Ramirez L."/>
            <person name="Alfaro M."/>
            <person name="Sun H."/>
            <person name="Tritt A."/>
            <person name="Yoshinaga Y."/>
            <person name="Zwiers L.-H."/>
            <person name="Turgeon B.G."/>
            <person name="Goodwin S.B."/>
            <person name="Spatafora J.W."/>
            <person name="Crous P.W."/>
            <person name="Grigoriev I.V."/>
        </authorList>
    </citation>
    <scope>NUCLEOTIDE SEQUENCE</scope>
    <source>
        <strain evidence="2">P77</strain>
    </source>
</reference>